<keyword evidence="1" id="KW-0863">Zinc-finger</keyword>
<comment type="caution">
    <text evidence="4">The sequence shown here is derived from an EMBL/GenBank/DDBJ whole genome shotgun (WGS) entry which is preliminary data.</text>
</comment>
<name>A0AA88S5J0_9ASTE</name>
<evidence type="ECO:0000313" key="5">
    <source>
        <dbReference type="Proteomes" id="UP001187471"/>
    </source>
</evidence>
<feature type="region of interest" description="Disordered" evidence="2">
    <location>
        <begin position="175"/>
        <end position="249"/>
    </location>
</feature>
<feature type="region of interest" description="Disordered" evidence="2">
    <location>
        <begin position="1"/>
        <end position="21"/>
    </location>
</feature>
<dbReference type="CDD" id="cd09272">
    <property type="entry name" value="RNase_HI_RT_Ty1"/>
    <property type="match status" value="1"/>
</dbReference>
<dbReference type="InterPro" id="IPR001878">
    <property type="entry name" value="Znf_CCHC"/>
</dbReference>
<dbReference type="Pfam" id="PF22936">
    <property type="entry name" value="Pol_BBD"/>
    <property type="match status" value="1"/>
</dbReference>
<dbReference type="SUPFAM" id="SSF57756">
    <property type="entry name" value="Retrovirus zinc finger-like domains"/>
    <property type="match status" value="1"/>
</dbReference>
<evidence type="ECO:0000259" key="3">
    <source>
        <dbReference type="PROSITE" id="PS50158"/>
    </source>
</evidence>
<dbReference type="Pfam" id="PF00098">
    <property type="entry name" value="zf-CCHC"/>
    <property type="match status" value="1"/>
</dbReference>
<dbReference type="Pfam" id="PF14223">
    <property type="entry name" value="Retrotran_gag_2"/>
    <property type="match status" value="1"/>
</dbReference>
<dbReference type="AlphaFoldDB" id="A0AA88S5J0"/>
<reference evidence="4" key="1">
    <citation type="submission" date="2022-12" db="EMBL/GenBank/DDBJ databases">
        <title>Draft genome assemblies for two species of Escallonia (Escalloniales).</title>
        <authorList>
            <person name="Chanderbali A."/>
            <person name="Dervinis C."/>
            <person name="Anghel I."/>
            <person name="Soltis D."/>
            <person name="Soltis P."/>
            <person name="Zapata F."/>
        </authorList>
    </citation>
    <scope>NUCLEOTIDE SEQUENCE</scope>
    <source>
        <strain evidence="4">UCBG92.1500</strain>
        <tissue evidence="4">Leaf</tissue>
    </source>
</reference>
<sequence>MAAEAALSNAQKTALRESRKKDKKALFLIFQGVDESTFEKISDAKTSKEAWEILQKSLQGVEKAKKVRLQSLRAEFETLKMLSSENISDYVTRLKTVANEMKRNGETLDDVRVMEKLLRSLTRKFDYVVTAIEESKDLSQISIDELVGSLQAHEQRINQNENSGNLEQALQSKLHVGENQASSSYGRGRGERSGYRGSYRGGRGPRSIRGGRGRGRQSFDRSQTSDGYQAYSRGRGFRSRGRGGFQQQGDKSQLKCYSCNKYGHFSYECRSTPKMEERNNFAPAEEKNMEDAIFLTYRGNEECKKNVWYLDTGANNHMCGRKELFTDLDETIKGEVTFGDSSKTPVKGKGKLMITLKNGDRKFISDVYYVPALKSNIISLGQLLEKGYDIHMKDGALVIRNKDRELIAKVEMTKNRLFTLDIRSEMMRCMKSVIKDDSWLWHLRFGHLGMFTNFKKAMTKEFEMTDIGKMSYFLGVEVKQMEDGIFMSQKKYAEQILSRFRMKDCNPVAIPAETDITYAVGLVSRYMERPKQDHFKAAKRILRYVKGTVDHGLFYTHSQNSRLIGYSDSNYGRDLDDRKSTSGYAFHIGSAIFSWSSKKQQIVALSTCEAEYIAAAACTCQAIWLKNILKELYLIEEGPTTIYVDNKSAIALAKNPVSHSRSKHIDTSPVAFAIDGGKGPENLLHPNRKVLRFGSVKPKSDGRLP</sequence>
<dbReference type="InterPro" id="IPR054722">
    <property type="entry name" value="PolX-like_BBD"/>
</dbReference>
<evidence type="ECO:0000256" key="1">
    <source>
        <dbReference type="PROSITE-ProRule" id="PRU00047"/>
    </source>
</evidence>
<dbReference type="InterPro" id="IPR013103">
    <property type="entry name" value="RVT_2"/>
</dbReference>
<protein>
    <recommendedName>
        <fullName evidence="3">CCHC-type domain-containing protein</fullName>
    </recommendedName>
</protein>
<keyword evidence="1" id="KW-0479">Metal-binding</keyword>
<proteinExistence type="predicted"/>
<evidence type="ECO:0000313" key="4">
    <source>
        <dbReference type="EMBL" id="KAK2983065.1"/>
    </source>
</evidence>
<keyword evidence="5" id="KW-1185">Reference proteome</keyword>
<dbReference type="Pfam" id="PF07727">
    <property type="entry name" value="RVT_2"/>
    <property type="match status" value="1"/>
</dbReference>
<keyword evidence="1" id="KW-0862">Zinc</keyword>
<evidence type="ECO:0000256" key="2">
    <source>
        <dbReference type="SAM" id="MobiDB-lite"/>
    </source>
</evidence>
<accession>A0AA88S5J0</accession>
<dbReference type="SMART" id="SM00343">
    <property type="entry name" value="ZnF_C2HC"/>
    <property type="match status" value="1"/>
</dbReference>
<gene>
    <name evidence="4" type="ORF">RJ640_006452</name>
</gene>
<dbReference type="GO" id="GO:0008270">
    <property type="term" value="F:zinc ion binding"/>
    <property type="evidence" value="ECO:0007669"/>
    <property type="project" value="UniProtKB-KW"/>
</dbReference>
<dbReference type="Proteomes" id="UP001187471">
    <property type="component" value="Unassembled WGS sequence"/>
</dbReference>
<dbReference type="PANTHER" id="PTHR11439:SF515">
    <property type="entry name" value="GAG-POL POLYPROTEIN"/>
    <property type="match status" value="1"/>
</dbReference>
<dbReference type="PROSITE" id="PS50158">
    <property type="entry name" value="ZF_CCHC"/>
    <property type="match status" value="1"/>
</dbReference>
<dbReference type="GO" id="GO:0003676">
    <property type="term" value="F:nucleic acid binding"/>
    <property type="evidence" value="ECO:0007669"/>
    <property type="project" value="InterPro"/>
</dbReference>
<dbReference type="EMBL" id="JAVXUO010001361">
    <property type="protein sequence ID" value="KAK2983065.1"/>
    <property type="molecule type" value="Genomic_DNA"/>
</dbReference>
<dbReference type="PANTHER" id="PTHR11439">
    <property type="entry name" value="GAG-POL-RELATED RETROTRANSPOSON"/>
    <property type="match status" value="1"/>
</dbReference>
<organism evidence="4 5">
    <name type="scientific">Escallonia rubra</name>
    <dbReference type="NCBI Taxonomy" id="112253"/>
    <lineage>
        <taxon>Eukaryota</taxon>
        <taxon>Viridiplantae</taxon>
        <taxon>Streptophyta</taxon>
        <taxon>Embryophyta</taxon>
        <taxon>Tracheophyta</taxon>
        <taxon>Spermatophyta</taxon>
        <taxon>Magnoliopsida</taxon>
        <taxon>eudicotyledons</taxon>
        <taxon>Gunneridae</taxon>
        <taxon>Pentapetalae</taxon>
        <taxon>asterids</taxon>
        <taxon>campanulids</taxon>
        <taxon>Escalloniales</taxon>
        <taxon>Escalloniaceae</taxon>
        <taxon>Escallonia</taxon>
    </lineage>
</organism>
<feature type="domain" description="CCHC-type" evidence="3">
    <location>
        <begin position="255"/>
        <end position="271"/>
    </location>
</feature>
<dbReference type="InterPro" id="IPR036875">
    <property type="entry name" value="Znf_CCHC_sf"/>
</dbReference>